<dbReference type="Proteomes" id="UP000466307">
    <property type="component" value="Unassembled WGS sequence"/>
</dbReference>
<feature type="transmembrane region" description="Helical" evidence="1">
    <location>
        <begin position="24"/>
        <end position="45"/>
    </location>
</feature>
<dbReference type="EMBL" id="JAADZU010000028">
    <property type="protein sequence ID" value="NDK90024.1"/>
    <property type="molecule type" value="Genomic_DNA"/>
</dbReference>
<comment type="caution">
    <text evidence="2">The sequence shown here is derived from an EMBL/GenBank/DDBJ whole genome shotgun (WGS) entry which is preliminary data.</text>
</comment>
<gene>
    <name evidence="2" type="ORF">GYA93_10580</name>
</gene>
<keyword evidence="3" id="KW-1185">Reference proteome</keyword>
<keyword evidence="1" id="KW-0812">Transmembrane</keyword>
<proteinExistence type="predicted"/>
<evidence type="ECO:0000313" key="3">
    <source>
        <dbReference type="Proteomes" id="UP000466307"/>
    </source>
</evidence>
<evidence type="ECO:0000313" key="2">
    <source>
        <dbReference type="EMBL" id="NDK90024.1"/>
    </source>
</evidence>
<protein>
    <submittedName>
        <fullName evidence="2">Uncharacterized protein</fullName>
    </submittedName>
</protein>
<evidence type="ECO:0000256" key="1">
    <source>
        <dbReference type="SAM" id="Phobius"/>
    </source>
</evidence>
<reference evidence="2 3" key="1">
    <citation type="submission" date="2020-01" db="EMBL/GenBank/DDBJ databases">
        <title>Investigation of new actinobacteria for the biodesulphurisation of diesel fuel.</title>
        <authorList>
            <person name="Athi Narayanan S.M."/>
        </authorList>
    </citation>
    <scope>NUCLEOTIDE SEQUENCE [LARGE SCALE GENOMIC DNA]</scope>
    <source>
        <strain evidence="2 3">213E</strain>
    </source>
</reference>
<keyword evidence="1" id="KW-0472">Membrane</keyword>
<organism evidence="2 3">
    <name type="scientific">Gordonia desulfuricans</name>
    <dbReference type="NCBI Taxonomy" id="89051"/>
    <lineage>
        <taxon>Bacteria</taxon>
        <taxon>Bacillati</taxon>
        <taxon>Actinomycetota</taxon>
        <taxon>Actinomycetes</taxon>
        <taxon>Mycobacteriales</taxon>
        <taxon>Gordoniaceae</taxon>
        <taxon>Gordonia</taxon>
    </lineage>
</organism>
<dbReference type="AlphaFoldDB" id="A0A7K3LP45"/>
<keyword evidence="1" id="KW-1133">Transmembrane helix</keyword>
<accession>A0A7K3LP45</accession>
<name>A0A7K3LP45_9ACTN</name>
<sequence length="84" mass="9164">MREDMFAGPIHSGAVLVRPGRLRVAVMVAVGVAVLCLALSALAALDRDASADTVQWRHTSGVHVDDWMHDYAGWASARHHHDRP</sequence>